<feature type="domain" description="G protein gamma" evidence="2">
    <location>
        <begin position="100"/>
        <end position="166"/>
    </location>
</feature>
<feature type="region of interest" description="Disordered" evidence="1">
    <location>
        <begin position="196"/>
        <end position="225"/>
    </location>
</feature>
<feature type="region of interest" description="Disordered" evidence="1">
    <location>
        <begin position="76"/>
        <end position="95"/>
    </location>
</feature>
<keyword evidence="3" id="KW-1185">Reference proteome</keyword>
<dbReference type="InterPro" id="IPR036284">
    <property type="entry name" value="GGL_sf"/>
</dbReference>
<feature type="region of interest" description="Disordered" evidence="1">
    <location>
        <begin position="270"/>
        <end position="289"/>
    </location>
</feature>
<evidence type="ECO:0000313" key="3">
    <source>
        <dbReference type="Proteomes" id="UP000095280"/>
    </source>
</evidence>
<dbReference type="InterPro" id="IPR015898">
    <property type="entry name" value="G-protein_gamma-like_dom"/>
</dbReference>
<evidence type="ECO:0000259" key="2">
    <source>
        <dbReference type="PROSITE" id="PS50058"/>
    </source>
</evidence>
<reference evidence="4" key="1">
    <citation type="submission" date="2016-11" db="UniProtKB">
        <authorList>
            <consortium name="WormBaseParasite"/>
        </authorList>
    </citation>
    <scope>IDENTIFICATION</scope>
</reference>
<accession>A0A1I8F6Z4</accession>
<dbReference type="Proteomes" id="UP000095280">
    <property type="component" value="Unplaced"/>
</dbReference>
<feature type="region of interest" description="Disordered" evidence="1">
    <location>
        <begin position="43"/>
        <end position="64"/>
    </location>
</feature>
<dbReference type="SMART" id="SM00224">
    <property type="entry name" value="GGL"/>
    <property type="match status" value="1"/>
</dbReference>
<dbReference type="AlphaFoldDB" id="A0A1I8F6Z4"/>
<dbReference type="Gene3D" id="4.10.260.10">
    <property type="entry name" value="Transducin (heterotrimeric G protein), gamma chain"/>
    <property type="match status" value="1"/>
</dbReference>
<proteinExistence type="predicted"/>
<evidence type="ECO:0000256" key="1">
    <source>
        <dbReference type="SAM" id="MobiDB-lite"/>
    </source>
</evidence>
<dbReference type="SMART" id="SM01224">
    <property type="entry name" value="G_gamma"/>
    <property type="match status" value="1"/>
</dbReference>
<sequence length="348" mass="39136">SVWREGAGLPNCLRTPPHCWEELKRERVLRLPGTEPAIARARKLHGVEKPPQPSGGSGCAADTNRYTSRRPRCLMTSSERKAQPQEAALTSGAAGQFGRKMSSIASRRRLLRQLRAEASMARKPVSECVKDMIQFMDKQQGQGTAWCPFQSKKDNPFQEKGGCSCLHLSKTLQADRHITAASENCRPARRCEATRVAGERKQTGQQPSGRRFNGGADAFGTPRSSPNRRCFRGFASALLSEAMHAGAQAQRGHRARISLVRPPGQFVTRRRIGETSPNGKAGQKPPPWDVVEGRRRQAGSRRRFSWLRPLLVRFAAEEQPLQRWMTRPRRLRLIDLANKNRVLMYWLN</sequence>
<name>A0A1I8F6Z4_9PLAT</name>
<organism evidence="3 4">
    <name type="scientific">Macrostomum lignano</name>
    <dbReference type="NCBI Taxonomy" id="282301"/>
    <lineage>
        <taxon>Eukaryota</taxon>
        <taxon>Metazoa</taxon>
        <taxon>Spiralia</taxon>
        <taxon>Lophotrochozoa</taxon>
        <taxon>Platyhelminthes</taxon>
        <taxon>Rhabditophora</taxon>
        <taxon>Macrostomorpha</taxon>
        <taxon>Macrostomida</taxon>
        <taxon>Macrostomidae</taxon>
        <taxon>Macrostomum</taxon>
    </lineage>
</organism>
<dbReference type="Pfam" id="PF00631">
    <property type="entry name" value="G-gamma"/>
    <property type="match status" value="1"/>
</dbReference>
<evidence type="ECO:0000313" key="4">
    <source>
        <dbReference type="WBParaSite" id="maker-unitig_22895-snap-gene-0.3-mRNA-1"/>
    </source>
</evidence>
<dbReference type="SUPFAM" id="SSF48670">
    <property type="entry name" value="Transducin (heterotrimeric G protein), gamma chain"/>
    <property type="match status" value="1"/>
</dbReference>
<dbReference type="GO" id="GO:0007186">
    <property type="term" value="P:G protein-coupled receptor signaling pathway"/>
    <property type="evidence" value="ECO:0007669"/>
    <property type="project" value="InterPro"/>
</dbReference>
<dbReference type="WBParaSite" id="maker-unitig_22895-snap-gene-0.3-mRNA-1">
    <property type="protein sequence ID" value="maker-unitig_22895-snap-gene-0.3-mRNA-1"/>
    <property type="gene ID" value="maker-unitig_22895-snap-gene-0.3"/>
</dbReference>
<dbReference type="PROSITE" id="PS50058">
    <property type="entry name" value="G_PROTEIN_GAMMA"/>
    <property type="match status" value="1"/>
</dbReference>
<protein>
    <submittedName>
        <fullName evidence="4">G protein gamma domain-containing protein</fullName>
    </submittedName>
</protein>